<dbReference type="AlphaFoldDB" id="A0A0G0KXD8"/>
<comment type="subcellular location">
    <subcellularLocation>
        <location evidence="1">Membrane</location>
    </subcellularLocation>
</comment>
<dbReference type="STRING" id="1618570.UT08_C0019G0012"/>
<evidence type="ECO:0000259" key="12">
    <source>
        <dbReference type="Pfam" id="PF00006"/>
    </source>
</evidence>
<proteinExistence type="inferred from homology"/>
<evidence type="ECO:0000256" key="1">
    <source>
        <dbReference type="ARBA" id="ARBA00004370"/>
    </source>
</evidence>
<dbReference type="InterPro" id="IPR027417">
    <property type="entry name" value="P-loop_NTPase"/>
</dbReference>
<evidence type="ECO:0000256" key="11">
    <source>
        <dbReference type="ARBA" id="ARBA00026013"/>
    </source>
</evidence>
<comment type="similarity">
    <text evidence="2">Belongs to the ATPase alpha/beta chains family.</text>
</comment>
<comment type="caution">
    <text evidence="14">The sequence shown here is derived from an EMBL/GenBank/DDBJ whole genome shotgun (WGS) entry which is preliminary data.</text>
</comment>
<keyword evidence="8" id="KW-0472">Membrane</keyword>
<dbReference type="SUPFAM" id="SSF50615">
    <property type="entry name" value="N-terminal domain of alpha and beta subunits of F1 ATP synthase"/>
    <property type="match status" value="1"/>
</dbReference>
<evidence type="ECO:0000313" key="15">
    <source>
        <dbReference type="Proteomes" id="UP000034081"/>
    </source>
</evidence>
<evidence type="ECO:0000256" key="2">
    <source>
        <dbReference type="ARBA" id="ARBA00008936"/>
    </source>
</evidence>
<dbReference type="PATRIC" id="fig|1618570.3.peg.1318"/>
<evidence type="ECO:0000256" key="7">
    <source>
        <dbReference type="ARBA" id="ARBA00023065"/>
    </source>
</evidence>
<evidence type="ECO:0000313" key="14">
    <source>
        <dbReference type="EMBL" id="KKQ84318.1"/>
    </source>
</evidence>
<dbReference type="SUPFAM" id="SSF52540">
    <property type="entry name" value="P-loop containing nucleoside triphosphate hydrolases"/>
    <property type="match status" value="1"/>
</dbReference>
<dbReference type="InterPro" id="IPR005294">
    <property type="entry name" value="ATP_synth_F1_asu"/>
</dbReference>
<evidence type="ECO:0000256" key="4">
    <source>
        <dbReference type="ARBA" id="ARBA00022741"/>
    </source>
</evidence>
<evidence type="ECO:0000259" key="13">
    <source>
        <dbReference type="Pfam" id="PF00306"/>
    </source>
</evidence>
<keyword evidence="9" id="KW-0139">CF(1)</keyword>
<protein>
    <submittedName>
        <fullName evidence="14">ATP synthase subunit alpha</fullName>
    </submittedName>
</protein>
<dbReference type="GO" id="GO:0043531">
    <property type="term" value="F:ADP binding"/>
    <property type="evidence" value="ECO:0007669"/>
    <property type="project" value="TreeGrafter"/>
</dbReference>
<dbReference type="InterPro" id="IPR036121">
    <property type="entry name" value="ATPase_F1/V1/A1_a/bsu_N_sf"/>
</dbReference>
<name>A0A0G0KXD8_9BACT</name>
<dbReference type="SUPFAM" id="SSF47917">
    <property type="entry name" value="C-terminal domain of alpha and beta subunits of F1 ATP synthase"/>
    <property type="match status" value="1"/>
</dbReference>
<keyword evidence="6" id="KW-0067">ATP-binding</keyword>
<dbReference type="FunFam" id="3.40.50.300:FF:002432">
    <property type="entry name" value="ATP synthase subunit alpha, mitochondrial"/>
    <property type="match status" value="1"/>
</dbReference>
<evidence type="ECO:0000256" key="3">
    <source>
        <dbReference type="ARBA" id="ARBA00022448"/>
    </source>
</evidence>
<feature type="domain" description="ATP synthase alpha subunit C-terminal" evidence="13">
    <location>
        <begin position="352"/>
        <end position="435"/>
    </location>
</feature>
<dbReference type="PANTHER" id="PTHR48082">
    <property type="entry name" value="ATP SYNTHASE SUBUNIT ALPHA, MITOCHONDRIAL"/>
    <property type="match status" value="1"/>
</dbReference>
<comment type="subunit">
    <text evidence="11">F-type ATPases have 2 components, CF(1) - the catalytic core - and CF(0) - the membrane proton channel. CF(1) has five subunits: alpha(3), beta(3), gamma(1), delta(1), epsilon(1). CF(0) has four main subunits: a(1), b(1), b'(1) and c(9-12).</text>
</comment>
<sequence>MHDFDYYLEKFGEIGFVEESVHSLVYASGIPKVRPSEVVIFENGDIGQVLGMDQEYVEILLFSHSKVRVGSKIARTNQHVQVSVGENLLGHSIDPLGRFIEKDGNGSGTEMRYLDVDPPKLMDRRQIEKPLETGVSIVDTVVPLAKGQRQLVIGDRKTGKTEFILQTITTQALAGTVCIYAVIGQKFIDIKKLSASFAAKNVLGSTVIIATSSSDPSGLIFLTPYTAMTLAEYFRDKGMDVLLILDDLTTHARTYREISLLARRFPGRSSYPGDIFYIHARLVERAGNFKKGSITCLPLAESILGDLSGYIQTNLMAMTDGHIFFDIDLYNQGKRPAVNPFLSVTRVGHQTQIPLLRDTSRELSSFLVIYERMKQFLHFGAEVGETAKNVLALGSRIDAFFNQGTEKTVPVAVNLLVLAGLWAGVWNETKIEDMHLQMERVSLGYSTDPTFKKQVDDFLASLNAFSEVVSVLRRNSELITSKIG</sequence>
<accession>A0A0G0KXD8</accession>
<dbReference type="PANTHER" id="PTHR48082:SF2">
    <property type="entry name" value="ATP SYNTHASE SUBUNIT ALPHA, MITOCHONDRIAL"/>
    <property type="match status" value="1"/>
</dbReference>
<dbReference type="Pfam" id="PF00306">
    <property type="entry name" value="ATP-synt_ab_C"/>
    <property type="match status" value="1"/>
</dbReference>
<feature type="domain" description="ATPase F1/V1/A1 complex alpha/beta subunit nucleotide-binding" evidence="12">
    <location>
        <begin position="134"/>
        <end position="344"/>
    </location>
</feature>
<dbReference type="Pfam" id="PF00006">
    <property type="entry name" value="ATP-synt_ab"/>
    <property type="match status" value="1"/>
</dbReference>
<dbReference type="Proteomes" id="UP000034081">
    <property type="component" value="Unassembled WGS sequence"/>
</dbReference>
<dbReference type="GO" id="GO:0005524">
    <property type="term" value="F:ATP binding"/>
    <property type="evidence" value="ECO:0007669"/>
    <property type="project" value="UniProtKB-KW"/>
</dbReference>
<evidence type="ECO:0000256" key="8">
    <source>
        <dbReference type="ARBA" id="ARBA00023136"/>
    </source>
</evidence>
<evidence type="ECO:0000256" key="9">
    <source>
        <dbReference type="ARBA" id="ARBA00023196"/>
    </source>
</evidence>
<keyword evidence="4" id="KW-0547">Nucleotide-binding</keyword>
<evidence type="ECO:0000256" key="5">
    <source>
        <dbReference type="ARBA" id="ARBA00022781"/>
    </source>
</evidence>
<keyword evidence="3" id="KW-0813">Transport</keyword>
<evidence type="ECO:0000256" key="6">
    <source>
        <dbReference type="ARBA" id="ARBA00022840"/>
    </source>
</evidence>
<dbReference type="InterPro" id="IPR000194">
    <property type="entry name" value="ATPase_F1/V1/A1_a/bsu_nucl-bd"/>
</dbReference>
<dbReference type="GO" id="GO:0045259">
    <property type="term" value="C:proton-transporting ATP synthase complex"/>
    <property type="evidence" value="ECO:0007669"/>
    <property type="project" value="UniProtKB-KW"/>
</dbReference>
<keyword evidence="5" id="KW-0375">Hydrogen ion transport</keyword>
<keyword evidence="10" id="KW-0066">ATP synthesis</keyword>
<dbReference type="InterPro" id="IPR000793">
    <property type="entry name" value="ATP_synth_asu_C"/>
</dbReference>
<dbReference type="GO" id="GO:0046933">
    <property type="term" value="F:proton-transporting ATP synthase activity, rotational mechanism"/>
    <property type="evidence" value="ECO:0007669"/>
    <property type="project" value="InterPro"/>
</dbReference>
<organism evidence="14 15">
    <name type="scientific">Candidatus Woesebacteria bacterium GW2011_GWB1_38_8</name>
    <dbReference type="NCBI Taxonomy" id="1618570"/>
    <lineage>
        <taxon>Bacteria</taxon>
        <taxon>Candidatus Woeseibacteriota</taxon>
    </lineage>
</organism>
<gene>
    <name evidence="14" type="ORF">UT08_C0019G0012</name>
</gene>
<reference evidence="14 15" key="1">
    <citation type="journal article" date="2015" name="Nature">
        <title>rRNA introns, odd ribosomes, and small enigmatic genomes across a large radiation of phyla.</title>
        <authorList>
            <person name="Brown C.T."/>
            <person name="Hug L.A."/>
            <person name="Thomas B.C."/>
            <person name="Sharon I."/>
            <person name="Castelle C.J."/>
            <person name="Singh A."/>
            <person name="Wilkins M.J."/>
            <person name="Williams K.H."/>
            <person name="Banfield J.F."/>
        </authorList>
    </citation>
    <scope>NUCLEOTIDE SEQUENCE [LARGE SCALE GENOMIC DNA]</scope>
</reference>
<dbReference type="EMBL" id="LBVL01000019">
    <property type="protein sequence ID" value="KKQ84318.1"/>
    <property type="molecule type" value="Genomic_DNA"/>
</dbReference>
<evidence type="ECO:0000256" key="10">
    <source>
        <dbReference type="ARBA" id="ARBA00023310"/>
    </source>
</evidence>
<dbReference type="Gene3D" id="3.40.50.12240">
    <property type="match status" value="1"/>
</dbReference>
<keyword evidence="7" id="KW-0406">Ion transport</keyword>